<proteinExistence type="predicted"/>
<evidence type="ECO:0000313" key="3">
    <source>
        <dbReference type="Proteomes" id="UP000027931"/>
    </source>
</evidence>
<dbReference type="OrthoDB" id="9770340at2"/>
<dbReference type="PANTHER" id="PTHR39639:SF1">
    <property type="entry name" value="DUF262 DOMAIN-CONTAINING PROTEIN"/>
    <property type="match status" value="1"/>
</dbReference>
<dbReference type="RefSeq" id="WP_038086296.1">
    <property type="nucleotide sequence ID" value="NZ_JMIR01000008.1"/>
</dbReference>
<dbReference type="eggNOG" id="COG1479">
    <property type="taxonomic scope" value="Bacteria"/>
</dbReference>
<accession>A0A074LRW1</accession>
<comment type="caution">
    <text evidence="2">The sequence shown here is derived from an EMBL/GenBank/DDBJ whole genome shotgun (WGS) entry which is preliminary data.</text>
</comment>
<dbReference type="AlphaFoldDB" id="A0A074LRW1"/>
<gene>
    <name evidence="2" type="ORF">EL26_08050</name>
</gene>
<organism evidence="2 3">
    <name type="scientific">Tumebacillus flagellatus</name>
    <dbReference type="NCBI Taxonomy" id="1157490"/>
    <lineage>
        <taxon>Bacteria</taxon>
        <taxon>Bacillati</taxon>
        <taxon>Bacillota</taxon>
        <taxon>Bacilli</taxon>
        <taxon>Bacillales</taxon>
        <taxon>Alicyclobacillaceae</taxon>
        <taxon>Tumebacillus</taxon>
    </lineage>
</organism>
<dbReference type="Pfam" id="PF03235">
    <property type="entry name" value="GmrSD_N"/>
    <property type="match status" value="1"/>
</dbReference>
<feature type="domain" description="GmrSD restriction endonucleases N-terminal" evidence="1">
    <location>
        <begin position="30"/>
        <end position="164"/>
    </location>
</feature>
<dbReference type="InterPro" id="IPR004919">
    <property type="entry name" value="GmrSD_N"/>
</dbReference>
<dbReference type="PANTHER" id="PTHR39639">
    <property type="entry name" value="CHROMOSOME 16, WHOLE GENOME SHOTGUN SEQUENCE"/>
    <property type="match status" value="1"/>
</dbReference>
<dbReference type="EMBL" id="JMIR01000008">
    <property type="protein sequence ID" value="KEO83859.1"/>
    <property type="molecule type" value="Genomic_DNA"/>
</dbReference>
<keyword evidence="3" id="KW-1185">Reference proteome</keyword>
<dbReference type="STRING" id="1157490.EL26_08050"/>
<sequence length="341" mass="40895">MFFFFFPEDSVRYTNQQISIYHVIERIRANEINLYPQFHRMLVWNQNQQSKLIESLLMGIPLPLFYVNEERWGEWDVLDGVQRLMTILRFVNGELVLSDANYLSELRNIRFQDLPDRLQHRFMHTTLNFVVIDSRTSDELKMEMFRRINTGGTLLTEFEVIYSNLSSEARNFLYDLSTDDLFMFMTPNLSEKHFRREELVYYFLVLISRYNNETKELDLSNNMNAELRMFAGYINDALSFNQNSWRELFTNALTNSKTYLGAYAFDDPITKRFRKSLFLIISVVMSNLDVRYLKQIGFKESYLRKLSTDRQFADIMLKWSPRRSQISKQILLFTNFLKEMM</sequence>
<evidence type="ECO:0000259" key="1">
    <source>
        <dbReference type="Pfam" id="PF03235"/>
    </source>
</evidence>
<evidence type="ECO:0000313" key="2">
    <source>
        <dbReference type="EMBL" id="KEO83859.1"/>
    </source>
</evidence>
<dbReference type="Proteomes" id="UP000027931">
    <property type="component" value="Unassembled WGS sequence"/>
</dbReference>
<reference evidence="2 3" key="1">
    <citation type="journal article" date="2013" name="Int. J. Syst. Evol. Microbiol.">
        <title>Tumebacillus flagellatus sp. nov., an alpha-amylase/pullulanase-producing bacterium isolated from cassava wastewater.</title>
        <authorList>
            <person name="Wang Q."/>
            <person name="Xie N."/>
            <person name="Qin Y."/>
            <person name="Shen N."/>
            <person name="Zhu J."/>
            <person name="Mi H."/>
            <person name="Huang R."/>
        </authorList>
    </citation>
    <scope>NUCLEOTIDE SEQUENCE [LARGE SCALE GENOMIC DNA]</scope>
    <source>
        <strain evidence="2 3">GST4</strain>
    </source>
</reference>
<name>A0A074LRW1_9BACL</name>
<protein>
    <recommendedName>
        <fullName evidence="1">GmrSD restriction endonucleases N-terminal domain-containing protein</fullName>
    </recommendedName>
</protein>